<feature type="non-terminal residue" evidence="2">
    <location>
        <position position="230"/>
    </location>
</feature>
<evidence type="ECO:0000313" key="3">
    <source>
        <dbReference type="Proteomes" id="UP000799438"/>
    </source>
</evidence>
<dbReference type="OrthoDB" id="5428863at2759"/>
<dbReference type="Pfam" id="PF06985">
    <property type="entry name" value="HET"/>
    <property type="match status" value="1"/>
</dbReference>
<dbReference type="InterPro" id="IPR010730">
    <property type="entry name" value="HET"/>
</dbReference>
<proteinExistence type="predicted"/>
<evidence type="ECO:0000259" key="1">
    <source>
        <dbReference type="Pfam" id="PF06985"/>
    </source>
</evidence>
<accession>A0A6A6BAY1</accession>
<protein>
    <recommendedName>
        <fullName evidence="1">Heterokaryon incompatibility domain-containing protein</fullName>
    </recommendedName>
</protein>
<keyword evidence="3" id="KW-1185">Reference proteome</keyword>
<dbReference type="Proteomes" id="UP000799438">
    <property type="component" value="Unassembled WGS sequence"/>
</dbReference>
<dbReference type="PANTHER" id="PTHR33112">
    <property type="entry name" value="DOMAIN PROTEIN, PUTATIVE-RELATED"/>
    <property type="match status" value="1"/>
</dbReference>
<dbReference type="AlphaFoldDB" id="A0A6A6BAY1"/>
<reference evidence="2" key="1">
    <citation type="journal article" date="2020" name="Stud. Mycol.">
        <title>101 Dothideomycetes genomes: a test case for predicting lifestyles and emergence of pathogens.</title>
        <authorList>
            <person name="Haridas S."/>
            <person name="Albert R."/>
            <person name="Binder M."/>
            <person name="Bloem J."/>
            <person name="Labutti K."/>
            <person name="Salamov A."/>
            <person name="Andreopoulos B."/>
            <person name="Baker S."/>
            <person name="Barry K."/>
            <person name="Bills G."/>
            <person name="Bluhm B."/>
            <person name="Cannon C."/>
            <person name="Castanera R."/>
            <person name="Culley D."/>
            <person name="Daum C."/>
            <person name="Ezra D."/>
            <person name="Gonzalez J."/>
            <person name="Henrissat B."/>
            <person name="Kuo A."/>
            <person name="Liang C."/>
            <person name="Lipzen A."/>
            <person name="Lutzoni F."/>
            <person name="Magnuson J."/>
            <person name="Mondo S."/>
            <person name="Nolan M."/>
            <person name="Ohm R."/>
            <person name="Pangilinan J."/>
            <person name="Park H.-J."/>
            <person name="Ramirez L."/>
            <person name="Alfaro M."/>
            <person name="Sun H."/>
            <person name="Tritt A."/>
            <person name="Yoshinaga Y."/>
            <person name="Zwiers L.-H."/>
            <person name="Turgeon B."/>
            <person name="Goodwin S."/>
            <person name="Spatafora J."/>
            <person name="Crous P."/>
            <person name="Grigoriev I."/>
        </authorList>
    </citation>
    <scope>NUCLEOTIDE SEQUENCE</scope>
    <source>
        <strain evidence="2">CBS 121167</strain>
    </source>
</reference>
<dbReference type="RefSeq" id="XP_033396127.1">
    <property type="nucleotide sequence ID" value="XM_033537133.1"/>
</dbReference>
<feature type="domain" description="Heterokaryon incompatibility" evidence="1">
    <location>
        <begin position="74"/>
        <end position="211"/>
    </location>
</feature>
<organism evidence="2 3">
    <name type="scientific">Aplosporella prunicola CBS 121167</name>
    <dbReference type="NCBI Taxonomy" id="1176127"/>
    <lineage>
        <taxon>Eukaryota</taxon>
        <taxon>Fungi</taxon>
        <taxon>Dikarya</taxon>
        <taxon>Ascomycota</taxon>
        <taxon>Pezizomycotina</taxon>
        <taxon>Dothideomycetes</taxon>
        <taxon>Dothideomycetes incertae sedis</taxon>
        <taxon>Botryosphaeriales</taxon>
        <taxon>Aplosporellaceae</taxon>
        <taxon>Aplosporella</taxon>
    </lineage>
</organism>
<evidence type="ECO:0000313" key="2">
    <source>
        <dbReference type="EMBL" id="KAF2140414.1"/>
    </source>
</evidence>
<dbReference type="GeneID" id="54294629"/>
<name>A0A6A6BAY1_9PEZI</name>
<gene>
    <name evidence="2" type="ORF">K452DRAFT_230998</name>
</gene>
<dbReference type="PANTHER" id="PTHR33112:SF1">
    <property type="entry name" value="HETEROKARYON INCOMPATIBILITY DOMAIN-CONTAINING PROTEIN"/>
    <property type="match status" value="1"/>
</dbReference>
<dbReference type="EMBL" id="ML995490">
    <property type="protein sequence ID" value="KAF2140414.1"/>
    <property type="molecule type" value="Genomic_DNA"/>
</dbReference>
<sequence>MSARAASILSSKRFTIERILPDRIDYNILNNWIEYCEDNHTGCQSMVGNAVIPNLKLIDCTSMQIIGAEPHHKYATLSYVWGSSVQDDSKATLFSGLSQLPQVIQDSINIAKRLNIQYLWVDRYCIPQDDRAEKHKQIINMHLIYANAVVTFIASAGENPSYGLPGAPGSRKRRAQSAVRVGNQQFTSTGGAPTFLLRRSKWWKRAWTYQEALLSRRCLVFTDDKVLFQC</sequence>